<dbReference type="Proteomes" id="UP001434883">
    <property type="component" value="Unassembled WGS sequence"/>
</dbReference>
<dbReference type="InterPro" id="IPR006043">
    <property type="entry name" value="NCS2"/>
</dbReference>
<evidence type="ECO:0000256" key="4">
    <source>
        <dbReference type="ARBA" id="ARBA00022989"/>
    </source>
</evidence>
<dbReference type="PANTHER" id="PTHR11119">
    <property type="entry name" value="XANTHINE-URACIL / VITAMIN C PERMEASE FAMILY MEMBER"/>
    <property type="match status" value="1"/>
</dbReference>
<keyword evidence="8" id="KW-1185">Reference proteome</keyword>
<keyword evidence="4 6" id="KW-1133">Transmembrane helix</keyword>
<gene>
    <name evidence="7" type="ORF">XENOCAPTIV_015723</name>
</gene>
<comment type="caution">
    <text evidence="7">The sequence shown here is derived from an EMBL/GenBank/DDBJ whole genome shotgun (WGS) entry which is preliminary data.</text>
</comment>
<keyword evidence="5 6" id="KW-0472">Membrane</keyword>
<accession>A0ABV0R0L0</accession>
<evidence type="ECO:0000313" key="8">
    <source>
        <dbReference type="Proteomes" id="UP001434883"/>
    </source>
</evidence>
<evidence type="ECO:0000256" key="1">
    <source>
        <dbReference type="ARBA" id="ARBA00004141"/>
    </source>
</evidence>
<dbReference type="EMBL" id="JAHRIN010028465">
    <property type="protein sequence ID" value="MEQ2201650.1"/>
    <property type="molecule type" value="Genomic_DNA"/>
</dbReference>
<evidence type="ECO:0008006" key="9">
    <source>
        <dbReference type="Google" id="ProtNLM"/>
    </source>
</evidence>
<protein>
    <recommendedName>
        <fullName evidence="9">Solute carrier family 23 member 1</fullName>
    </recommendedName>
</protein>
<comment type="similarity">
    <text evidence="2">Belongs to the nucleobase:cation symporter-2 (NCS2) (TC 2.A.40) family.</text>
</comment>
<feature type="transmembrane region" description="Helical" evidence="6">
    <location>
        <begin position="47"/>
        <end position="69"/>
    </location>
</feature>
<feature type="transmembrane region" description="Helical" evidence="6">
    <location>
        <begin position="12"/>
        <end position="35"/>
    </location>
</feature>
<evidence type="ECO:0000313" key="7">
    <source>
        <dbReference type="EMBL" id="MEQ2201650.1"/>
    </source>
</evidence>
<feature type="non-terminal residue" evidence="7">
    <location>
        <position position="181"/>
    </location>
</feature>
<feature type="transmembrane region" description="Helical" evidence="6">
    <location>
        <begin position="104"/>
        <end position="124"/>
    </location>
</feature>
<reference evidence="7 8" key="1">
    <citation type="submission" date="2021-06" db="EMBL/GenBank/DDBJ databases">
        <authorList>
            <person name="Palmer J.M."/>
        </authorList>
    </citation>
    <scope>NUCLEOTIDE SEQUENCE [LARGE SCALE GENOMIC DNA]</scope>
    <source>
        <strain evidence="7 8">XC_2019</strain>
        <tissue evidence="7">Muscle</tissue>
    </source>
</reference>
<name>A0ABV0R0L0_9TELE</name>
<organism evidence="7 8">
    <name type="scientific">Xenoophorus captivus</name>
    <dbReference type="NCBI Taxonomy" id="1517983"/>
    <lineage>
        <taxon>Eukaryota</taxon>
        <taxon>Metazoa</taxon>
        <taxon>Chordata</taxon>
        <taxon>Craniata</taxon>
        <taxon>Vertebrata</taxon>
        <taxon>Euteleostomi</taxon>
        <taxon>Actinopterygii</taxon>
        <taxon>Neopterygii</taxon>
        <taxon>Teleostei</taxon>
        <taxon>Neoteleostei</taxon>
        <taxon>Acanthomorphata</taxon>
        <taxon>Ovalentaria</taxon>
        <taxon>Atherinomorphae</taxon>
        <taxon>Cyprinodontiformes</taxon>
        <taxon>Goodeidae</taxon>
        <taxon>Xenoophorus</taxon>
    </lineage>
</organism>
<dbReference type="Pfam" id="PF00860">
    <property type="entry name" value="Xan_ur_permease"/>
    <property type="match status" value="1"/>
</dbReference>
<keyword evidence="3 6" id="KW-0812">Transmembrane</keyword>
<evidence type="ECO:0000256" key="5">
    <source>
        <dbReference type="ARBA" id="ARBA00023136"/>
    </source>
</evidence>
<proteinExistence type="inferred from homology"/>
<comment type="subcellular location">
    <subcellularLocation>
        <location evidence="1">Membrane</location>
        <topology evidence="1">Multi-pass membrane protein</topology>
    </subcellularLocation>
</comment>
<evidence type="ECO:0000256" key="6">
    <source>
        <dbReference type="SAM" id="Phobius"/>
    </source>
</evidence>
<evidence type="ECO:0000256" key="3">
    <source>
        <dbReference type="ARBA" id="ARBA00022692"/>
    </source>
</evidence>
<sequence length="181" mass="18942">MFTSVLVCSQIQGAIVMSSLVEVVIGLCGLPGVLLEYIGPLTITPTVSLIGLSIILAIMVVWLVCYVLTLTNLLPNDLNRYGHKGRTDARGDIMASAPWFRMPYPFAGVLGMLSATMVGIVESIGDYYACARLSGATPPPIHAINRGIFIEGICCIIAGLLGTGNGSTSSSPNIGVLGITK</sequence>
<evidence type="ECO:0000256" key="2">
    <source>
        <dbReference type="ARBA" id="ARBA00008821"/>
    </source>
</evidence>